<accession>X1ATS3</accession>
<feature type="domain" description="Peptidase M48" evidence="7">
    <location>
        <begin position="60"/>
        <end position="239"/>
    </location>
</feature>
<organism evidence="8">
    <name type="scientific">marine sediment metagenome</name>
    <dbReference type="NCBI Taxonomy" id="412755"/>
    <lineage>
        <taxon>unclassified sequences</taxon>
        <taxon>metagenomes</taxon>
        <taxon>ecological metagenomes</taxon>
    </lineage>
</organism>
<keyword evidence="3" id="KW-0479">Metal-binding</keyword>
<dbReference type="InterPro" id="IPR051156">
    <property type="entry name" value="Mito/Outer_Membr_Metalloprot"/>
</dbReference>
<evidence type="ECO:0000256" key="6">
    <source>
        <dbReference type="ARBA" id="ARBA00023049"/>
    </source>
</evidence>
<keyword evidence="5" id="KW-0862">Zinc</keyword>
<keyword evidence="6" id="KW-0482">Metalloprotease</keyword>
<gene>
    <name evidence="8" type="ORF">S01H4_30215</name>
</gene>
<dbReference type="GO" id="GO:0016020">
    <property type="term" value="C:membrane"/>
    <property type="evidence" value="ECO:0007669"/>
    <property type="project" value="TreeGrafter"/>
</dbReference>
<keyword evidence="2" id="KW-0645">Protease</keyword>
<dbReference type="InterPro" id="IPR001915">
    <property type="entry name" value="Peptidase_M48"/>
</dbReference>
<evidence type="ECO:0000256" key="1">
    <source>
        <dbReference type="ARBA" id="ARBA00001947"/>
    </source>
</evidence>
<evidence type="ECO:0000256" key="2">
    <source>
        <dbReference type="ARBA" id="ARBA00022670"/>
    </source>
</evidence>
<dbReference type="PANTHER" id="PTHR22726">
    <property type="entry name" value="METALLOENDOPEPTIDASE OMA1"/>
    <property type="match status" value="1"/>
</dbReference>
<dbReference type="EMBL" id="BART01015576">
    <property type="protein sequence ID" value="GAG86294.1"/>
    <property type="molecule type" value="Genomic_DNA"/>
</dbReference>
<dbReference type="Gene3D" id="3.30.2010.10">
    <property type="entry name" value="Metalloproteases ('zincins'), catalytic domain"/>
    <property type="match status" value="1"/>
</dbReference>
<feature type="non-terminal residue" evidence="8">
    <location>
        <position position="239"/>
    </location>
</feature>
<evidence type="ECO:0000259" key="7">
    <source>
        <dbReference type="Pfam" id="PF01435"/>
    </source>
</evidence>
<dbReference type="Pfam" id="PF01435">
    <property type="entry name" value="Peptidase_M48"/>
    <property type="match status" value="1"/>
</dbReference>
<comment type="caution">
    <text evidence="8">The sequence shown here is derived from an EMBL/GenBank/DDBJ whole genome shotgun (WGS) entry which is preliminary data.</text>
</comment>
<evidence type="ECO:0000313" key="8">
    <source>
        <dbReference type="EMBL" id="GAG86294.1"/>
    </source>
</evidence>
<dbReference type="GO" id="GO:0004222">
    <property type="term" value="F:metalloendopeptidase activity"/>
    <property type="evidence" value="ECO:0007669"/>
    <property type="project" value="InterPro"/>
</dbReference>
<protein>
    <recommendedName>
        <fullName evidence="7">Peptidase M48 domain-containing protein</fullName>
    </recommendedName>
</protein>
<reference evidence="8" key="1">
    <citation type="journal article" date="2014" name="Front. Microbiol.">
        <title>High frequency of phylogenetically diverse reductive dehalogenase-homologous genes in deep subseafloor sedimentary metagenomes.</title>
        <authorList>
            <person name="Kawai M."/>
            <person name="Futagami T."/>
            <person name="Toyoda A."/>
            <person name="Takaki Y."/>
            <person name="Nishi S."/>
            <person name="Hori S."/>
            <person name="Arai W."/>
            <person name="Tsubouchi T."/>
            <person name="Morono Y."/>
            <person name="Uchiyama I."/>
            <person name="Ito T."/>
            <person name="Fujiyama A."/>
            <person name="Inagaki F."/>
            <person name="Takami H."/>
        </authorList>
    </citation>
    <scope>NUCLEOTIDE SEQUENCE</scope>
    <source>
        <strain evidence="8">Expedition CK06-06</strain>
    </source>
</reference>
<dbReference type="AlphaFoldDB" id="X1ATS3"/>
<dbReference type="GO" id="GO:0051603">
    <property type="term" value="P:proteolysis involved in protein catabolic process"/>
    <property type="evidence" value="ECO:0007669"/>
    <property type="project" value="TreeGrafter"/>
</dbReference>
<dbReference type="PANTHER" id="PTHR22726:SF1">
    <property type="entry name" value="METALLOENDOPEPTIDASE OMA1, MITOCHONDRIAL"/>
    <property type="match status" value="1"/>
</dbReference>
<evidence type="ECO:0000256" key="5">
    <source>
        <dbReference type="ARBA" id="ARBA00022833"/>
    </source>
</evidence>
<name>X1ATS3_9ZZZZ</name>
<sequence>MIHKEKIKMQKYPKIAIVAFLLLFINSLTFSQKYNYDKKARDEGAKMVETQMGLIENPLTLQYVREIGQRLVDQLENKTFDYDFFIVDMMEPNAFSLPGGYIYISRGLLVLINDEAELAGIIGHEIIHAHNRHSFKQKNRSIFPSLLKLPGNIIGVANENIGTLINAPIGIVTGLTTAKYSRKHEYEADEFGLQLAAKAGYNPLALSTALNNLNKDVEMLTGKETKFSYFDSHPFTPNR</sequence>
<evidence type="ECO:0000256" key="3">
    <source>
        <dbReference type="ARBA" id="ARBA00022723"/>
    </source>
</evidence>
<evidence type="ECO:0000256" key="4">
    <source>
        <dbReference type="ARBA" id="ARBA00022801"/>
    </source>
</evidence>
<proteinExistence type="predicted"/>
<dbReference type="GO" id="GO:0046872">
    <property type="term" value="F:metal ion binding"/>
    <property type="evidence" value="ECO:0007669"/>
    <property type="project" value="UniProtKB-KW"/>
</dbReference>
<keyword evidence="4" id="KW-0378">Hydrolase</keyword>
<comment type="cofactor">
    <cofactor evidence="1">
        <name>Zn(2+)</name>
        <dbReference type="ChEBI" id="CHEBI:29105"/>
    </cofactor>
</comment>